<evidence type="ECO:0000313" key="2">
    <source>
        <dbReference type="EMBL" id="JAI04757.1"/>
    </source>
</evidence>
<reference evidence="2" key="1">
    <citation type="submission" date="2014-11" db="EMBL/GenBank/DDBJ databases">
        <authorList>
            <person name="Amaro Gonzalez C."/>
        </authorList>
    </citation>
    <scope>NUCLEOTIDE SEQUENCE</scope>
</reference>
<sequence length="53" mass="6103">MYTPSNNSITTMKSSHTQRSLNSNPFNLNRPEDGNYYMHKLQLSGTYYTSPTL</sequence>
<feature type="region of interest" description="Disordered" evidence="1">
    <location>
        <begin position="1"/>
        <end position="34"/>
    </location>
</feature>
<evidence type="ECO:0000256" key="1">
    <source>
        <dbReference type="SAM" id="MobiDB-lite"/>
    </source>
</evidence>
<proteinExistence type="predicted"/>
<organism evidence="2">
    <name type="scientific">Anguilla anguilla</name>
    <name type="common">European freshwater eel</name>
    <name type="synonym">Muraena anguilla</name>
    <dbReference type="NCBI Taxonomy" id="7936"/>
    <lineage>
        <taxon>Eukaryota</taxon>
        <taxon>Metazoa</taxon>
        <taxon>Chordata</taxon>
        <taxon>Craniata</taxon>
        <taxon>Vertebrata</taxon>
        <taxon>Euteleostomi</taxon>
        <taxon>Actinopterygii</taxon>
        <taxon>Neopterygii</taxon>
        <taxon>Teleostei</taxon>
        <taxon>Anguilliformes</taxon>
        <taxon>Anguillidae</taxon>
        <taxon>Anguilla</taxon>
    </lineage>
</organism>
<protein>
    <submittedName>
        <fullName evidence="2">Uncharacterized protein</fullName>
    </submittedName>
</protein>
<dbReference type="EMBL" id="GBXM01003821">
    <property type="protein sequence ID" value="JAI04757.1"/>
    <property type="molecule type" value="Transcribed_RNA"/>
</dbReference>
<name>A0A0E9XQS8_ANGAN</name>
<reference evidence="2" key="2">
    <citation type="journal article" date="2015" name="Fish Shellfish Immunol.">
        <title>Early steps in the European eel (Anguilla anguilla)-Vibrio vulnificus interaction in the gills: Role of the RtxA13 toxin.</title>
        <authorList>
            <person name="Callol A."/>
            <person name="Pajuelo D."/>
            <person name="Ebbesson L."/>
            <person name="Teles M."/>
            <person name="MacKenzie S."/>
            <person name="Amaro C."/>
        </authorList>
    </citation>
    <scope>NUCLEOTIDE SEQUENCE</scope>
</reference>
<accession>A0A0E9XQS8</accession>
<feature type="compositionally biased region" description="Polar residues" evidence="1">
    <location>
        <begin position="1"/>
        <end position="27"/>
    </location>
</feature>
<dbReference type="AlphaFoldDB" id="A0A0E9XQS8"/>